<keyword evidence="5" id="KW-0808">Transferase</keyword>
<dbReference type="GO" id="GO:0009029">
    <property type="term" value="F:lipid-A 4'-kinase activity"/>
    <property type="evidence" value="ECO:0007669"/>
    <property type="project" value="UniProtKB-EC"/>
</dbReference>
<dbReference type="NCBIfam" id="TIGR00682">
    <property type="entry name" value="lpxK"/>
    <property type="match status" value="1"/>
</dbReference>
<evidence type="ECO:0000256" key="6">
    <source>
        <dbReference type="ARBA" id="ARBA00022741"/>
    </source>
</evidence>
<comment type="pathway">
    <text evidence="1">Glycolipid biosynthesis; lipid IV(A) biosynthesis; lipid IV(A) from (3R)-3-hydroxytetradecanoyl-[acyl-carrier-protein] and UDP-N-acetyl-alpha-D-glucosamine: step 6/6.</text>
</comment>
<dbReference type="Pfam" id="PF02606">
    <property type="entry name" value="LpxK"/>
    <property type="match status" value="1"/>
</dbReference>
<dbReference type="GO" id="GO:0005524">
    <property type="term" value="F:ATP binding"/>
    <property type="evidence" value="ECO:0007669"/>
    <property type="project" value="UniProtKB-KW"/>
</dbReference>
<keyword evidence="6" id="KW-0547">Nucleotide-binding</keyword>
<keyword evidence="8" id="KW-0067">ATP-binding</keyword>
<dbReference type="GO" id="GO:0009245">
    <property type="term" value="P:lipid A biosynthetic process"/>
    <property type="evidence" value="ECO:0007669"/>
    <property type="project" value="UniProtKB-KW"/>
</dbReference>
<name>A0A7I8KB89_SPIIN</name>
<keyword evidence="11" id="KW-1185">Reference proteome</keyword>
<protein>
    <recommendedName>
        <fullName evidence="2">tetraacyldisaccharide 4'-kinase</fullName>
        <ecNumber evidence="2">2.7.1.130</ecNumber>
    </recommendedName>
</protein>
<proteinExistence type="inferred from homology"/>
<evidence type="ECO:0000256" key="5">
    <source>
        <dbReference type="ARBA" id="ARBA00022679"/>
    </source>
</evidence>
<dbReference type="UniPathway" id="UPA00359">
    <property type="reaction ID" value="UER00482"/>
</dbReference>
<gene>
    <name evidence="10" type="ORF">SI8410_04005009</name>
</gene>
<keyword evidence="9" id="KW-0443">Lipid metabolism</keyword>
<sequence>MRRLVARLASTPDAAQSPAKLPLLHRSLLPFLSLASSLYGFSLFLRRNLYRCGLLRGHRQDECHCSSPSLSVFFLIFRSLIALVSRLGVFLRLPVPVVSVGNLTWGGNGKTPMTEFVARIFLDTGMAPLILTRGYAGGDEAAMLRRHLLNTPARIGLGANRAAVATSFLEKYGYSCCDWLQQKTSTRKEYLTRSSESAIGVIILDDGFQNWSLVRDLDIVMVNGMMPWGNRKLVPRGTLREPLDALKRAGIGVIHHADLVSDIQLKALETAMLNVKKTLPIFFSRLASSCFFDIKDVHTTIPARIIKNMVVLCVSAIGFPSAFSQGIEKIGALHVDQLDFVDHHFIQPEDIMLIRQRLRKLEDKFGTKPLVVVTEKDYDRDTEILKEIREFRVLVVCSSLEIIPFAGRTAEDFKELMKNLLHKENRTCNGGD</sequence>
<evidence type="ECO:0000256" key="1">
    <source>
        <dbReference type="ARBA" id="ARBA00004870"/>
    </source>
</evidence>
<dbReference type="HAMAP" id="MF_00409">
    <property type="entry name" value="LpxK"/>
    <property type="match status" value="1"/>
</dbReference>
<evidence type="ECO:0000256" key="3">
    <source>
        <dbReference type="ARBA" id="ARBA00022516"/>
    </source>
</evidence>
<organism evidence="10 11">
    <name type="scientific">Spirodela intermedia</name>
    <name type="common">Intermediate duckweed</name>
    <dbReference type="NCBI Taxonomy" id="51605"/>
    <lineage>
        <taxon>Eukaryota</taxon>
        <taxon>Viridiplantae</taxon>
        <taxon>Streptophyta</taxon>
        <taxon>Embryophyta</taxon>
        <taxon>Tracheophyta</taxon>
        <taxon>Spermatophyta</taxon>
        <taxon>Magnoliopsida</taxon>
        <taxon>Liliopsida</taxon>
        <taxon>Araceae</taxon>
        <taxon>Lemnoideae</taxon>
        <taxon>Spirodela</taxon>
    </lineage>
</organism>
<dbReference type="EMBL" id="LR746267">
    <property type="protein sequence ID" value="CAA7394348.1"/>
    <property type="molecule type" value="Genomic_DNA"/>
</dbReference>
<dbReference type="AlphaFoldDB" id="A0A7I8KB89"/>
<dbReference type="PANTHER" id="PTHR42724">
    <property type="entry name" value="TETRAACYLDISACCHARIDE 4'-KINASE"/>
    <property type="match status" value="1"/>
</dbReference>
<evidence type="ECO:0000313" key="11">
    <source>
        <dbReference type="Proteomes" id="UP000663760"/>
    </source>
</evidence>
<reference evidence="10" key="1">
    <citation type="submission" date="2020-02" db="EMBL/GenBank/DDBJ databases">
        <authorList>
            <person name="Scholz U."/>
            <person name="Mascher M."/>
            <person name="Fiebig A."/>
        </authorList>
    </citation>
    <scope>NUCLEOTIDE SEQUENCE</scope>
</reference>
<keyword evidence="7" id="KW-0418">Kinase</keyword>
<evidence type="ECO:0000256" key="2">
    <source>
        <dbReference type="ARBA" id="ARBA00012071"/>
    </source>
</evidence>
<evidence type="ECO:0000256" key="7">
    <source>
        <dbReference type="ARBA" id="ARBA00022777"/>
    </source>
</evidence>
<evidence type="ECO:0000256" key="8">
    <source>
        <dbReference type="ARBA" id="ARBA00022840"/>
    </source>
</evidence>
<evidence type="ECO:0000256" key="4">
    <source>
        <dbReference type="ARBA" id="ARBA00022556"/>
    </source>
</evidence>
<keyword evidence="3" id="KW-0444">Lipid biosynthesis</keyword>
<dbReference type="PANTHER" id="PTHR42724:SF1">
    <property type="entry name" value="TETRAACYLDISACCHARIDE 4'-KINASE, MITOCHONDRIAL-RELATED"/>
    <property type="match status" value="1"/>
</dbReference>
<dbReference type="InterPro" id="IPR003758">
    <property type="entry name" value="LpxK"/>
</dbReference>
<dbReference type="GO" id="GO:0016020">
    <property type="term" value="C:membrane"/>
    <property type="evidence" value="ECO:0007669"/>
    <property type="project" value="GOC"/>
</dbReference>
<evidence type="ECO:0000313" key="10">
    <source>
        <dbReference type="EMBL" id="CAA7394348.1"/>
    </source>
</evidence>
<evidence type="ECO:0000256" key="9">
    <source>
        <dbReference type="ARBA" id="ARBA00023098"/>
    </source>
</evidence>
<dbReference type="Proteomes" id="UP000663760">
    <property type="component" value="Chromosome 4"/>
</dbReference>
<dbReference type="OrthoDB" id="10266567at2759"/>
<dbReference type="EC" id="2.7.1.130" evidence="2"/>
<accession>A0A7I8KB89</accession>
<keyword evidence="4" id="KW-0441">Lipid A biosynthesis</keyword>